<dbReference type="PANTHER" id="PTHR46765:SF1">
    <property type="entry name" value="P-LOOP CONTAINING NUCLEOSIDE TRIPHOSPHATE HYDROLASES SUPERFAMILY PROTEIN"/>
    <property type="match status" value="1"/>
</dbReference>
<dbReference type="InterPro" id="IPR027417">
    <property type="entry name" value="P-loop_NTPase"/>
</dbReference>
<feature type="coiled-coil region" evidence="9">
    <location>
        <begin position="219"/>
        <end position="251"/>
    </location>
</feature>
<gene>
    <name evidence="11" type="ORF">NEZAVI_LOCUS14045</name>
</gene>
<sequence length="615" mass="69780">MMDYPDPDEEFELAHAAEIEMMNEMDDFEPPSSSLTLKKSKRSLDFNQCTTPKSISSPVAGTSNLSEALIGSPPLKENKNLYNTPDGCIPLDETCNKRTVDDLFGDIEDIEMEERLPKKQKILSLDEKQERTITNIILQRKELLEQRRNFSSTLSRNIFQKDLKDCISRSVPEWPFVAVRGAERHNIYLRYYSKEEMEDQIKSVTLKSSRTGLLQVPYAVLYKEAVEEMNKKNEAIEKQMNKENINELKKEESSLLVEKYKPRTYLELLSDESTNRTLLCWLKLWDKVVFNREPKFLNKKIKTDFINKNNDKLEELDDTGRPKYKIALLCGPPGLGKTTLAHTIAKQAGYNVVEVNASDDRSADAFRTQLEAATQMRSVMSADPRPNCLVLDEIDGAPQAAIDVLIKFVTDKGEKKKGKKKGGGIVKRPVICICNDIYVPALRPLRQIAFTLHFPPTATARLGERLIEICKKEFIKSDLGTMMALSEKTNNDIRSCLSLLAMLKAKGDRVTLSQVSSAKLGTKDRQQGLFSVWQSIFHIPIKKKAHTVHSKSSDSAEKCSDSSVKNRFLNVLRIVQSYGDYDRLASGVFENYLTIKPHEGSIKPVSFCPIFILLF</sequence>
<evidence type="ECO:0000256" key="4">
    <source>
        <dbReference type="ARBA" id="ARBA00022840"/>
    </source>
</evidence>
<dbReference type="OrthoDB" id="2195431at2759"/>
<keyword evidence="7" id="KW-0131">Cell cycle</keyword>
<keyword evidence="4" id="KW-0067">ATP-binding</keyword>
<evidence type="ECO:0000313" key="11">
    <source>
        <dbReference type="EMBL" id="CAH1405999.1"/>
    </source>
</evidence>
<evidence type="ECO:0000256" key="3">
    <source>
        <dbReference type="ARBA" id="ARBA00022741"/>
    </source>
</evidence>
<evidence type="ECO:0000256" key="5">
    <source>
        <dbReference type="ARBA" id="ARBA00023125"/>
    </source>
</evidence>
<dbReference type="AlphaFoldDB" id="A0A9P0MUY4"/>
<evidence type="ECO:0000256" key="1">
    <source>
        <dbReference type="ARBA" id="ARBA00004123"/>
    </source>
</evidence>
<evidence type="ECO:0000256" key="8">
    <source>
        <dbReference type="ARBA" id="ARBA00043975"/>
    </source>
</evidence>
<evidence type="ECO:0000313" key="12">
    <source>
        <dbReference type="Proteomes" id="UP001152798"/>
    </source>
</evidence>
<dbReference type="Proteomes" id="UP001152798">
    <property type="component" value="Chromosome 6"/>
</dbReference>
<dbReference type="SMART" id="SM00382">
    <property type="entry name" value="AAA"/>
    <property type="match status" value="1"/>
</dbReference>
<accession>A0A9P0MUY4</accession>
<dbReference type="PANTHER" id="PTHR46765">
    <property type="entry name" value="P-LOOP CONTAINING NUCLEOSIDE TRIPHOSPHATE HYDROLASES SUPERFAMILY PROTEIN"/>
    <property type="match status" value="1"/>
</dbReference>
<dbReference type="GO" id="GO:0006260">
    <property type="term" value="P:DNA replication"/>
    <property type="evidence" value="ECO:0007669"/>
    <property type="project" value="UniProtKB-KW"/>
</dbReference>
<dbReference type="FunFam" id="3.40.50.300:FF:001083">
    <property type="entry name" value="Chromosome transmission fidelity factor 18"/>
    <property type="match status" value="1"/>
</dbReference>
<dbReference type="InterPro" id="IPR003959">
    <property type="entry name" value="ATPase_AAA_core"/>
</dbReference>
<keyword evidence="9" id="KW-0175">Coiled coil</keyword>
<comment type="subcellular location">
    <subcellularLocation>
        <location evidence="1">Nucleus</location>
    </subcellularLocation>
</comment>
<dbReference type="InterPro" id="IPR003593">
    <property type="entry name" value="AAA+_ATPase"/>
</dbReference>
<dbReference type="Gene3D" id="1.10.8.60">
    <property type="match status" value="1"/>
</dbReference>
<proteinExistence type="inferred from homology"/>
<evidence type="ECO:0000256" key="2">
    <source>
        <dbReference type="ARBA" id="ARBA00022705"/>
    </source>
</evidence>
<feature type="non-terminal residue" evidence="11">
    <location>
        <position position="615"/>
    </location>
</feature>
<evidence type="ECO:0000256" key="7">
    <source>
        <dbReference type="ARBA" id="ARBA00023306"/>
    </source>
</evidence>
<dbReference type="InterPro" id="IPR053016">
    <property type="entry name" value="CTF18-RFC_complex"/>
</dbReference>
<keyword evidence="6" id="KW-0539">Nucleus</keyword>
<organism evidence="11 12">
    <name type="scientific">Nezara viridula</name>
    <name type="common">Southern green stink bug</name>
    <name type="synonym">Cimex viridulus</name>
    <dbReference type="NCBI Taxonomy" id="85310"/>
    <lineage>
        <taxon>Eukaryota</taxon>
        <taxon>Metazoa</taxon>
        <taxon>Ecdysozoa</taxon>
        <taxon>Arthropoda</taxon>
        <taxon>Hexapoda</taxon>
        <taxon>Insecta</taxon>
        <taxon>Pterygota</taxon>
        <taxon>Neoptera</taxon>
        <taxon>Paraneoptera</taxon>
        <taxon>Hemiptera</taxon>
        <taxon>Heteroptera</taxon>
        <taxon>Panheteroptera</taxon>
        <taxon>Pentatomomorpha</taxon>
        <taxon>Pentatomoidea</taxon>
        <taxon>Pentatomidae</taxon>
        <taxon>Pentatominae</taxon>
        <taxon>Nezara</taxon>
    </lineage>
</organism>
<dbReference type="Pfam" id="PF00004">
    <property type="entry name" value="AAA"/>
    <property type="match status" value="1"/>
</dbReference>
<dbReference type="EMBL" id="OV725082">
    <property type="protein sequence ID" value="CAH1405999.1"/>
    <property type="molecule type" value="Genomic_DNA"/>
</dbReference>
<dbReference type="GO" id="GO:0016887">
    <property type="term" value="F:ATP hydrolysis activity"/>
    <property type="evidence" value="ECO:0007669"/>
    <property type="project" value="InterPro"/>
</dbReference>
<evidence type="ECO:0000256" key="9">
    <source>
        <dbReference type="SAM" id="Coils"/>
    </source>
</evidence>
<dbReference type="GO" id="GO:0005524">
    <property type="term" value="F:ATP binding"/>
    <property type="evidence" value="ECO:0007669"/>
    <property type="project" value="UniProtKB-KW"/>
</dbReference>
<comment type="similarity">
    <text evidence="8">Belongs to the activator 1 small subunits family. CTF18 subfamily.</text>
</comment>
<name>A0A9P0MUY4_NEZVI</name>
<keyword evidence="12" id="KW-1185">Reference proteome</keyword>
<keyword evidence="2" id="KW-0235">DNA replication</keyword>
<dbReference type="CDD" id="cd00009">
    <property type="entry name" value="AAA"/>
    <property type="match status" value="1"/>
</dbReference>
<dbReference type="Gene3D" id="3.40.50.300">
    <property type="entry name" value="P-loop containing nucleotide triphosphate hydrolases"/>
    <property type="match status" value="1"/>
</dbReference>
<protein>
    <recommendedName>
        <fullName evidence="10">AAA+ ATPase domain-containing protein</fullName>
    </recommendedName>
</protein>
<evidence type="ECO:0000259" key="10">
    <source>
        <dbReference type="SMART" id="SM00382"/>
    </source>
</evidence>
<keyword evidence="5" id="KW-0238">DNA-binding</keyword>
<reference evidence="11" key="1">
    <citation type="submission" date="2022-01" db="EMBL/GenBank/DDBJ databases">
        <authorList>
            <person name="King R."/>
        </authorList>
    </citation>
    <scope>NUCLEOTIDE SEQUENCE</scope>
</reference>
<dbReference type="SUPFAM" id="SSF52540">
    <property type="entry name" value="P-loop containing nucleoside triphosphate hydrolases"/>
    <property type="match status" value="1"/>
</dbReference>
<keyword evidence="3" id="KW-0547">Nucleotide-binding</keyword>
<evidence type="ECO:0000256" key="6">
    <source>
        <dbReference type="ARBA" id="ARBA00023242"/>
    </source>
</evidence>
<feature type="domain" description="AAA+ ATPase" evidence="10">
    <location>
        <begin position="323"/>
        <end position="468"/>
    </location>
</feature>
<dbReference type="GO" id="GO:0003677">
    <property type="term" value="F:DNA binding"/>
    <property type="evidence" value="ECO:0007669"/>
    <property type="project" value="UniProtKB-KW"/>
</dbReference>
<dbReference type="GO" id="GO:0005634">
    <property type="term" value="C:nucleus"/>
    <property type="evidence" value="ECO:0007669"/>
    <property type="project" value="UniProtKB-SubCell"/>
</dbReference>